<protein>
    <recommendedName>
        <fullName evidence="3">MICOS complex subunit MIC12</fullName>
    </recommendedName>
</protein>
<proteinExistence type="predicted"/>
<keyword evidence="2" id="KW-1185">Reference proteome</keyword>
<evidence type="ECO:0008006" key="3">
    <source>
        <dbReference type="Google" id="ProtNLM"/>
    </source>
</evidence>
<evidence type="ECO:0000313" key="2">
    <source>
        <dbReference type="Proteomes" id="UP001362999"/>
    </source>
</evidence>
<organism evidence="1 2">
    <name type="scientific">Favolaschia claudopus</name>
    <dbReference type="NCBI Taxonomy" id="2862362"/>
    <lineage>
        <taxon>Eukaryota</taxon>
        <taxon>Fungi</taxon>
        <taxon>Dikarya</taxon>
        <taxon>Basidiomycota</taxon>
        <taxon>Agaricomycotina</taxon>
        <taxon>Agaricomycetes</taxon>
        <taxon>Agaricomycetidae</taxon>
        <taxon>Agaricales</taxon>
        <taxon>Marasmiineae</taxon>
        <taxon>Mycenaceae</taxon>
        <taxon>Favolaschia</taxon>
    </lineage>
</organism>
<sequence length="115" mass="12515">MSFLLGPVSGALVAGGLYYGYSSMIQTRTETHIRDLHALSVRLVETPALIMAPPSAATRVTPRPFSALLQSRWNQEVASLYAGLRDWDTRAQEWGKRLLYGSETQSSSVGSSGGR</sequence>
<dbReference type="EMBL" id="JAWWNJ010000013">
    <property type="protein sequence ID" value="KAK7042804.1"/>
    <property type="molecule type" value="Genomic_DNA"/>
</dbReference>
<gene>
    <name evidence="1" type="ORF">R3P38DRAFT_2892266</name>
</gene>
<reference evidence="1 2" key="1">
    <citation type="journal article" date="2024" name="J Genomics">
        <title>Draft genome sequencing and assembly of Favolaschia claudopus CIRM-BRFM 2984 isolated from oak limbs.</title>
        <authorList>
            <person name="Navarro D."/>
            <person name="Drula E."/>
            <person name="Chaduli D."/>
            <person name="Cazenave R."/>
            <person name="Ahrendt S."/>
            <person name="Wang J."/>
            <person name="Lipzen A."/>
            <person name="Daum C."/>
            <person name="Barry K."/>
            <person name="Grigoriev I.V."/>
            <person name="Favel A."/>
            <person name="Rosso M.N."/>
            <person name="Martin F."/>
        </authorList>
    </citation>
    <scope>NUCLEOTIDE SEQUENCE [LARGE SCALE GENOMIC DNA]</scope>
    <source>
        <strain evidence="1 2">CIRM-BRFM 2984</strain>
    </source>
</reference>
<comment type="caution">
    <text evidence="1">The sequence shown here is derived from an EMBL/GenBank/DDBJ whole genome shotgun (WGS) entry which is preliminary data.</text>
</comment>
<accession>A0AAW0CVI4</accession>
<dbReference type="Proteomes" id="UP001362999">
    <property type="component" value="Unassembled WGS sequence"/>
</dbReference>
<evidence type="ECO:0000313" key="1">
    <source>
        <dbReference type="EMBL" id="KAK7042804.1"/>
    </source>
</evidence>
<dbReference type="AlphaFoldDB" id="A0AAW0CVI4"/>
<name>A0AAW0CVI4_9AGAR</name>